<dbReference type="GeneID" id="113742584"/>
<dbReference type="Proteomes" id="UP001652660">
    <property type="component" value="Chromosome 4c"/>
</dbReference>
<reference evidence="3" key="1">
    <citation type="submission" date="2025-08" db="UniProtKB">
        <authorList>
            <consortium name="RefSeq"/>
        </authorList>
    </citation>
    <scope>IDENTIFICATION</scope>
    <source>
        <tissue evidence="3">Leaves</tissue>
    </source>
</reference>
<dbReference type="RefSeq" id="XP_071901546.1">
    <property type="nucleotide sequence ID" value="XM_072045445.1"/>
</dbReference>
<evidence type="ECO:0000313" key="2">
    <source>
        <dbReference type="Proteomes" id="UP001652660"/>
    </source>
</evidence>
<organism evidence="2 3">
    <name type="scientific">Coffea arabica</name>
    <name type="common">Arabian coffee</name>
    <dbReference type="NCBI Taxonomy" id="13443"/>
    <lineage>
        <taxon>Eukaryota</taxon>
        <taxon>Viridiplantae</taxon>
        <taxon>Streptophyta</taxon>
        <taxon>Embryophyta</taxon>
        <taxon>Tracheophyta</taxon>
        <taxon>Spermatophyta</taxon>
        <taxon>Magnoliopsida</taxon>
        <taxon>eudicotyledons</taxon>
        <taxon>Gunneridae</taxon>
        <taxon>Pentapetalae</taxon>
        <taxon>asterids</taxon>
        <taxon>lamiids</taxon>
        <taxon>Gentianales</taxon>
        <taxon>Rubiaceae</taxon>
        <taxon>Ixoroideae</taxon>
        <taxon>Gardenieae complex</taxon>
        <taxon>Bertiereae - Coffeeae clade</taxon>
        <taxon>Coffeeae</taxon>
        <taxon>Coffea</taxon>
    </lineage>
</organism>
<dbReference type="PANTHER" id="PTHR10285">
    <property type="entry name" value="URIDINE KINASE"/>
    <property type="match status" value="1"/>
</dbReference>
<accession>A0ABM4U2P1</accession>
<keyword evidence="2" id="KW-1185">Reference proteome</keyword>
<sequence length="418" mass="46233">MAAVNILWQPTNPGQLTPPSTSPSHSNFNSDIIHTDCYHNNSTNRIAIKSKWAAVPRRALTKVRAKFSPLPSQMLPESSISSGGKSSWIQDNSACGDNFVHNGHRQGPIHSRFPTAPAEVSSVKDLFDFICSGPLLDKFGLTTEKVAESIDKWLLYGSKLCRLFQLDELYMTEPQKVRIYHYYVPVFLWCEDEISQHMSTFNEGEDIPPLVIGFSAPQGCGKTTLVFALDYLFRITGRKTATLSIDDFYLTAESQAKLRESNSGNALLEFRGNAGSHDLSLSVETLTALSKLTKEGLKMKLPRYDKSAHNGRGDRADPSTWPEVEGPLTAVLFEGWMLGFKPVPAETVKAVDPQAEIAMRADGNPGMSDEEVMDFVSRYLPAYKAYLPTLYAEGPKGSDPKHVLVIEIDEGRNPILGC</sequence>
<proteinExistence type="predicted"/>
<name>A0ABM4U2P1_COFAR</name>
<dbReference type="InterPro" id="IPR027417">
    <property type="entry name" value="P-loop_NTPase"/>
</dbReference>
<protein>
    <submittedName>
        <fullName evidence="3">D-glycerate 3-kinase, chloroplastic isoform X2</fullName>
    </submittedName>
</protein>
<evidence type="ECO:0000256" key="1">
    <source>
        <dbReference type="SAM" id="MobiDB-lite"/>
    </source>
</evidence>
<evidence type="ECO:0000313" key="3">
    <source>
        <dbReference type="RefSeq" id="XP_071901546.1"/>
    </source>
</evidence>
<gene>
    <name evidence="3" type="primary">LOC113742584</name>
</gene>
<dbReference type="SUPFAM" id="SSF52540">
    <property type="entry name" value="P-loop containing nucleoside triphosphate hydrolases"/>
    <property type="match status" value="1"/>
</dbReference>
<feature type="region of interest" description="Disordered" evidence="1">
    <location>
        <begin position="8"/>
        <end position="28"/>
    </location>
</feature>
<dbReference type="Gene3D" id="3.40.50.300">
    <property type="entry name" value="P-loop containing nucleotide triphosphate hydrolases"/>
    <property type="match status" value="2"/>
</dbReference>